<sequence length="120" mass="13053">MVAEYHAESNARNETISPARGCQAVEPVKRDLTCHIVKLSTGPLKGNTGGPPNGYYSQTVDSLVSGHLQLPHKDSPVAFIGGNDPLNQYEFPGIPEDFTFPFASQFKMDSTNHSDATLYL</sequence>
<evidence type="ECO:0000313" key="2">
    <source>
        <dbReference type="EMBL" id="CAP86903.1"/>
    </source>
</evidence>
<feature type="compositionally biased region" description="Basic and acidic residues" evidence="1">
    <location>
        <begin position="1"/>
        <end position="11"/>
    </location>
</feature>
<dbReference type="OrthoDB" id="1405595at2759"/>
<dbReference type="HOGENOM" id="CLU_2050409_0_0_1"/>
<name>B6HE63_PENRW</name>
<reference evidence="2 3" key="1">
    <citation type="journal article" date="2008" name="Nat. Biotechnol.">
        <title>Genome sequencing and analysis of the filamentous fungus Penicillium chrysogenum.</title>
        <authorList>
            <person name="van den Berg M.A."/>
            <person name="Albang R."/>
            <person name="Albermann K."/>
            <person name="Badger J.H."/>
            <person name="Daran J.-M."/>
            <person name="Driessen A.J.M."/>
            <person name="Garcia-Estrada C."/>
            <person name="Fedorova N.D."/>
            <person name="Harris D.M."/>
            <person name="Heijne W.H.M."/>
            <person name="Joardar V.S."/>
            <person name="Kiel J.A.K.W."/>
            <person name="Kovalchuk A."/>
            <person name="Martin J.F."/>
            <person name="Nierman W.C."/>
            <person name="Nijland J.G."/>
            <person name="Pronk J.T."/>
            <person name="Roubos J.A."/>
            <person name="van der Klei I.J."/>
            <person name="van Peij N.N.M.E."/>
            <person name="Veenhuis M."/>
            <person name="von Doehren H."/>
            <person name="Wagner C."/>
            <person name="Wortman J.R."/>
            <person name="Bovenberg R.A.L."/>
        </authorList>
    </citation>
    <scope>NUCLEOTIDE SEQUENCE [LARGE SCALE GENOMIC DNA]</scope>
    <source>
        <strain evidence="3">ATCC 28089 / DSM 1075 / NRRL 1951 / Wisconsin 54-1255</strain>
    </source>
</reference>
<dbReference type="VEuPathDB" id="FungiDB:PCH_Pc20g15740"/>
<dbReference type="Proteomes" id="UP000000724">
    <property type="component" value="Contig Pc00c20"/>
</dbReference>
<accession>B6HE63</accession>
<proteinExistence type="predicted"/>
<keyword evidence="3" id="KW-1185">Reference proteome</keyword>
<evidence type="ECO:0000313" key="3">
    <source>
        <dbReference type="Proteomes" id="UP000000724"/>
    </source>
</evidence>
<dbReference type="EMBL" id="AM920435">
    <property type="protein sequence ID" value="CAP86903.1"/>
    <property type="molecule type" value="Genomic_DNA"/>
</dbReference>
<gene>
    <name evidence="2" type="ORF">Pc20g15740</name>
    <name evidence="2" type="ORF">PCH_Pc20g15740</name>
</gene>
<organism evidence="2 3">
    <name type="scientific">Penicillium rubens (strain ATCC 28089 / DSM 1075 / NRRL 1951 / Wisconsin 54-1255)</name>
    <name type="common">Penicillium chrysogenum</name>
    <dbReference type="NCBI Taxonomy" id="500485"/>
    <lineage>
        <taxon>Eukaryota</taxon>
        <taxon>Fungi</taxon>
        <taxon>Dikarya</taxon>
        <taxon>Ascomycota</taxon>
        <taxon>Pezizomycotina</taxon>
        <taxon>Eurotiomycetes</taxon>
        <taxon>Eurotiomycetidae</taxon>
        <taxon>Eurotiales</taxon>
        <taxon>Aspergillaceae</taxon>
        <taxon>Penicillium</taxon>
        <taxon>Penicillium chrysogenum species complex</taxon>
    </lineage>
</organism>
<feature type="region of interest" description="Disordered" evidence="1">
    <location>
        <begin position="1"/>
        <end position="20"/>
    </location>
</feature>
<dbReference type="AlphaFoldDB" id="B6HE63"/>
<evidence type="ECO:0000256" key="1">
    <source>
        <dbReference type="SAM" id="MobiDB-lite"/>
    </source>
</evidence>
<protein>
    <submittedName>
        <fullName evidence="2">Uncharacterized protein</fullName>
    </submittedName>
</protein>